<feature type="region of interest" description="Disordered" evidence="1">
    <location>
        <begin position="332"/>
        <end position="400"/>
    </location>
</feature>
<dbReference type="Pfam" id="PF05097">
    <property type="entry name" value="DUF688"/>
    <property type="match status" value="1"/>
</dbReference>
<accession>A0AAW2TQ40</accession>
<reference evidence="2" key="1">
    <citation type="submission" date="2020-06" db="EMBL/GenBank/DDBJ databases">
        <authorList>
            <person name="Li T."/>
            <person name="Hu X."/>
            <person name="Zhang T."/>
            <person name="Song X."/>
            <person name="Zhang H."/>
            <person name="Dai N."/>
            <person name="Sheng W."/>
            <person name="Hou X."/>
            <person name="Wei L."/>
        </authorList>
    </citation>
    <scope>NUCLEOTIDE SEQUENCE</scope>
    <source>
        <strain evidence="2">KEN1</strain>
        <tissue evidence="2">Leaf</tissue>
    </source>
</reference>
<evidence type="ECO:0000313" key="2">
    <source>
        <dbReference type="EMBL" id="KAL0406368.1"/>
    </source>
</evidence>
<feature type="region of interest" description="Disordered" evidence="1">
    <location>
        <begin position="72"/>
        <end position="178"/>
    </location>
</feature>
<feature type="compositionally biased region" description="Basic and acidic residues" evidence="1">
    <location>
        <begin position="356"/>
        <end position="392"/>
    </location>
</feature>
<feature type="compositionally biased region" description="Pro residues" evidence="1">
    <location>
        <begin position="92"/>
        <end position="101"/>
    </location>
</feature>
<feature type="compositionally biased region" description="Polar residues" evidence="1">
    <location>
        <begin position="334"/>
        <end position="353"/>
    </location>
</feature>
<protein>
    <submittedName>
        <fullName evidence="2">Uncharacterized protein</fullName>
    </submittedName>
</protein>
<dbReference type="EMBL" id="JACGWN010000014">
    <property type="protein sequence ID" value="KAL0406368.1"/>
    <property type="molecule type" value="Genomic_DNA"/>
</dbReference>
<comment type="caution">
    <text evidence="2">The sequence shown here is derived from an EMBL/GenBank/DDBJ whole genome shotgun (WGS) entry which is preliminary data.</text>
</comment>
<dbReference type="PANTHER" id="PTHR33671:SF2">
    <property type="entry name" value="N-METHYLTRANSFERASE, PUTATIVE (DUF688)-RELATED"/>
    <property type="match status" value="1"/>
</dbReference>
<name>A0AAW2TQ40_9LAMI</name>
<dbReference type="PANTHER" id="PTHR33671">
    <property type="entry name" value="N-METHYLTRANSFERASE, PUTATIVE (DUF688)-RELATED"/>
    <property type="match status" value="1"/>
</dbReference>
<sequence>MLLKNLMEDKQLNFNQPLLSVRRYAPALTSQKSDQRKAENSRPVIPRLPAYRSELKSGPIRNPGAVPFVWEQTPGQPKEEIKAQTQNCDRPPIAPKLPPGRYPEANQQECRKVPPSISRTKNQAVNVPCASDNKKQAVNVPRDSHSTPSHDENDKNFESSKETVEEKESSDSGDSDGAYVDALDTLSRTESFFLNCSTSGVSRLDDLDAKPTGSFSTDLQTRDFMMNRFLPAAKAMASETPQYAPKRQHVVQEQPQKVKKIGTQYKPSLRYGPSFAKRYSHYHDDGEEEEESDDEYDQHESSPAVCGLLPRFCLKSSLCLLNPVPAMSVRTRVPASSANKVQPRSSSAGSYSETENECRSGRTEPKSIDKIHKAKLDDEKTELTNESGRLESDSTSTYRDSPLSFLEDKEVHGIPEEKMHAGLNGFELQEKGVRTFKEILADQGSPKESDAGALIIEKTLYVDTVRRVESPSLTSFSPNTQDTGFPTSREEYHEIINNMDQMHTIDSPLEDSKKLDTADGEDKLLPNAQKLGDFNISSQFADSNKTCKTQMPKAFGENGDFSIDSTTTENIEVTENKATESLEKQLPTAITLGNSHQNYSEFPVPPPLPKSPSDSWLFRTLPSVPPKNSFLRSYLGAAINPENKGSKAPTSDTKWETIVKTTKMQGRHLHYSEVSLFIALSKLCSFLGG</sequence>
<dbReference type="AlphaFoldDB" id="A0AAW2TQ40"/>
<feature type="compositionally biased region" description="Basic and acidic residues" evidence="1">
    <location>
        <begin position="142"/>
        <end position="170"/>
    </location>
</feature>
<organism evidence="2">
    <name type="scientific">Sesamum latifolium</name>
    <dbReference type="NCBI Taxonomy" id="2727402"/>
    <lineage>
        <taxon>Eukaryota</taxon>
        <taxon>Viridiplantae</taxon>
        <taxon>Streptophyta</taxon>
        <taxon>Embryophyta</taxon>
        <taxon>Tracheophyta</taxon>
        <taxon>Spermatophyta</taxon>
        <taxon>Magnoliopsida</taxon>
        <taxon>eudicotyledons</taxon>
        <taxon>Gunneridae</taxon>
        <taxon>Pentapetalae</taxon>
        <taxon>asterids</taxon>
        <taxon>lamiids</taxon>
        <taxon>Lamiales</taxon>
        <taxon>Pedaliaceae</taxon>
        <taxon>Sesamum</taxon>
    </lineage>
</organism>
<dbReference type="InterPro" id="IPR007789">
    <property type="entry name" value="DUF688"/>
</dbReference>
<reference evidence="2" key="2">
    <citation type="journal article" date="2024" name="Plant">
        <title>Genomic evolution and insights into agronomic trait innovations of Sesamum species.</title>
        <authorList>
            <person name="Miao H."/>
            <person name="Wang L."/>
            <person name="Qu L."/>
            <person name="Liu H."/>
            <person name="Sun Y."/>
            <person name="Le M."/>
            <person name="Wang Q."/>
            <person name="Wei S."/>
            <person name="Zheng Y."/>
            <person name="Lin W."/>
            <person name="Duan Y."/>
            <person name="Cao H."/>
            <person name="Xiong S."/>
            <person name="Wang X."/>
            <person name="Wei L."/>
            <person name="Li C."/>
            <person name="Ma Q."/>
            <person name="Ju M."/>
            <person name="Zhao R."/>
            <person name="Li G."/>
            <person name="Mu C."/>
            <person name="Tian Q."/>
            <person name="Mei H."/>
            <person name="Zhang T."/>
            <person name="Gao T."/>
            <person name="Zhang H."/>
        </authorList>
    </citation>
    <scope>NUCLEOTIDE SEQUENCE</scope>
    <source>
        <strain evidence="2">KEN1</strain>
    </source>
</reference>
<gene>
    <name evidence="2" type="ORF">Slati_3950700</name>
</gene>
<evidence type="ECO:0000256" key="1">
    <source>
        <dbReference type="SAM" id="MobiDB-lite"/>
    </source>
</evidence>
<proteinExistence type="predicted"/>